<name>A0A1I5G3T0_9HYPH</name>
<dbReference type="Proteomes" id="UP000199236">
    <property type="component" value="Unassembled WGS sequence"/>
</dbReference>
<dbReference type="STRING" id="655353.SAMN04488056_104336"/>
<dbReference type="Gene3D" id="3.40.50.410">
    <property type="entry name" value="von Willebrand factor, type A domain"/>
    <property type="match status" value="1"/>
</dbReference>
<proteinExistence type="predicted"/>
<gene>
    <name evidence="2" type="ORF">SAMN04488056_104336</name>
</gene>
<protein>
    <recommendedName>
        <fullName evidence="4">VWA domain-containing protein</fullName>
    </recommendedName>
</protein>
<evidence type="ECO:0008006" key="4">
    <source>
        <dbReference type="Google" id="ProtNLM"/>
    </source>
</evidence>
<dbReference type="AlphaFoldDB" id="A0A1I5G3T0"/>
<organism evidence="2 3">
    <name type="scientific">Cohaesibacter marisflavi</name>
    <dbReference type="NCBI Taxonomy" id="655353"/>
    <lineage>
        <taxon>Bacteria</taxon>
        <taxon>Pseudomonadati</taxon>
        <taxon>Pseudomonadota</taxon>
        <taxon>Alphaproteobacteria</taxon>
        <taxon>Hyphomicrobiales</taxon>
        <taxon>Cohaesibacteraceae</taxon>
    </lineage>
</organism>
<dbReference type="RefSeq" id="WP_090071933.1">
    <property type="nucleotide sequence ID" value="NZ_FOVR01000004.1"/>
</dbReference>
<sequence length="246" mass="26844">MVKKQDQLVEKTTQTTPEVRSDKGEVAAFLSKAKMVRKAQEAKGLKPASGNLLFALDATMSRQPTWDVACSLQKEMFEVAETHGGLATQLVYFRGTSECRASRWTRSAADMTGWMERFDCRAGRTQIGRILQHVKNEVLETKIDAVVYVGDCLEEDPDVIVGLAGDIALKGVPVFVFQEGNDAMAAHVFKAIARLTGGAYGQFDSGAKLKLADYLKGIAAYAASGRDVTRLPRDLQKQLPGPTSSR</sequence>
<dbReference type="OrthoDB" id="5430236at2"/>
<dbReference type="SUPFAM" id="SSF53300">
    <property type="entry name" value="vWA-like"/>
    <property type="match status" value="1"/>
</dbReference>
<reference evidence="2 3" key="1">
    <citation type="submission" date="2016-10" db="EMBL/GenBank/DDBJ databases">
        <authorList>
            <person name="de Groot N.N."/>
        </authorList>
    </citation>
    <scope>NUCLEOTIDE SEQUENCE [LARGE SCALE GENOMIC DNA]</scope>
    <source>
        <strain evidence="2 3">CGMCC 1.9157</strain>
    </source>
</reference>
<dbReference type="InterPro" id="IPR036465">
    <property type="entry name" value="vWFA_dom_sf"/>
</dbReference>
<evidence type="ECO:0000256" key="1">
    <source>
        <dbReference type="SAM" id="MobiDB-lite"/>
    </source>
</evidence>
<dbReference type="EMBL" id="FOVR01000004">
    <property type="protein sequence ID" value="SFO30473.1"/>
    <property type="molecule type" value="Genomic_DNA"/>
</dbReference>
<evidence type="ECO:0000313" key="3">
    <source>
        <dbReference type="Proteomes" id="UP000199236"/>
    </source>
</evidence>
<accession>A0A1I5G3T0</accession>
<keyword evidence="3" id="KW-1185">Reference proteome</keyword>
<evidence type="ECO:0000313" key="2">
    <source>
        <dbReference type="EMBL" id="SFO30473.1"/>
    </source>
</evidence>
<feature type="region of interest" description="Disordered" evidence="1">
    <location>
        <begin position="1"/>
        <end position="20"/>
    </location>
</feature>